<keyword evidence="1 2" id="KW-0807">Transducer</keyword>
<accession>W4Q251</accession>
<evidence type="ECO:0000256" key="2">
    <source>
        <dbReference type="PROSITE-ProRule" id="PRU00284"/>
    </source>
</evidence>
<evidence type="ECO:0000259" key="4">
    <source>
        <dbReference type="PROSITE" id="PS50111"/>
    </source>
</evidence>
<dbReference type="InterPro" id="IPR004089">
    <property type="entry name" value="MCPsignal_dom"/>
</dbReference>
<dbReference type="Gene3D" id="1.10.287.950">
    <property type="entry name" value="Methyl-accepting chemotaxis protein"/>
    <property type="match status" value="1"/>
</dbReference>
<comment type="caution">
    <text evidence="5">The sequence shown here is derived from an EMBL/GenBank/DDBJ whole genome shotgun (WGS) entry which is preliminary data.</text>
</comment>
<evidence type="ECO:0000313" key="6">
    <source>
        <dbReference type="Proteomes" id="UP000018890"/>
    </source>
</evidence>
<feature type="transmembrane region" description="Helical" evidence="3">
    <location>
        <begin position="14"/>
        <end position="32"/>
    </location>
</feature>
<keyword evidence="3" id="KW-1133">Transmembrane helix</keyword>
<name>W4Q251_9BACI</name>
<dbReference type="STRING" id="1236970.JCM9140_1424"/>
<dbReference type="SMART" id="SM00283">
    <property type="entry name" value="MA"/>
    <property type="match status" value="1"/>
</dbReference>
<dbReference type="AlphaFoldDB" id="W4Q251"/>
<reference evidence="5" key="1">
    <citation type="journal article" date="2014" name="Genome Announc.">
        <title>Draft Genome Sequences of Three Alkaliphilic Bacillus Strains, Bacillus wakoensis JCM 9140T, Bacillus akibai JCM 9157T, and Bacillus hemicellulosilyticus JCM 9152T.</title>
        <authorList>
            <person name="Yuki M."/>
            <person name="Oshima K."/>
            <person name="Suda W."/>
            <person name="Oshida Y."/>
            <person name="Kitamura K."/>
            <person name="Iida T."/>
            <person name="Hattori M."/>
            <person name="Ohkuma M."/>
        </authorList>
    </citation>
    <scope>NUCLEOTIDE SEQUENCE [LARGE SCALE GENOMIC DNA]</scope>
    <source>
        <strain evidence="5">JCM 9140</strain>
    </source>
</reference>
<evidence type="ECO:0000313" key="5">
    <source>
        <dbReference type="EMBL" id="GAE25429.1"/>
    </source>
</evidence>
<dbReference type="GO" id="GO:0007165">
    <property type="term" value="P:signal transduction"/>
    <property type="evidence" value="ECO:0007669"/>
    <property type="project" value="UniProtKB-KW"/>
</dbReference>
<dbReference type="PANTHER" id="PTHR32089:SF112">
    <property type="entry name" value="LYSOZYME-LIKE PROTEIN-RELATED"/>
    <property type="match status" value="1"/>
</dbReference>
<dbReference type="GO" id="GO:0016020">
    <property type="term" value="C:membrane"/>
    <property type="evidence" value="ECO:0007669"/>
    <property type="project" value="InterPro"/>
</dbReference>
<dbReference type="SUPFAM" id="SSF58104">
    <property type="entry name" value="Methyl-accepting chemotaxis protein (MCP) signaling domain"/>
    <property type="match status" value="1"/>
</dbReference>
<gene>
    <name evidence="5" type="ORF">JCM9140_1424</name>
</gene>
<feature type="transmembrane region" description="Helical" evidence="3">
    <location>
        <begin position="105"/>
        <end position="129"/>
    </location>
</feature>
<protein>
    <submittedName>
        <fullName evidence="5">Methyl-accepting chemotaxis protein</fullName>
    </submittedName>
</protein>
<feature type="transmembrane region" description="Helical" evidence="3">
    <location>
        <begin position="38"/>
        <end position="59"/>
    </location>
</feature>
<proteinExistence type="predicted"/>
<feature type="transmembrane region" description="Helical" evidence="3">
    <location>
        <begin position="66"/>
        <end position="85"/>
    </location>
</feature>
<dbReference type="PROSITE" id="PS50111">
    <property type="entry name" value="CHEMOTAXIS_TRANSDUC_2"/>
    <property type="match status" value="1"/>
</dbReference>
<dbReference type="OrthoDB" id="2166737at2"/>
<keyword evidence="3" id="KW-0812">Transmembrane</keyword>
<feature type="domain" description="Methyl-accepting transducer" evidence="4">
    <location>
        <begin position="208"/>
        <end position="465"/>
    </location>
</feature>
<sequence length="494" mass="54525">MPSNAEIFVERNKLLSKLIWFMFFLGLVSNFISGVSLAGILAYSFTGVTLAFIITIISFKKWIPLFVPYIVAISFGILTFVMGMTSPKLSNYLMVYISLAIISLYHHYLVIALSGAIGLFLTNYFFIFLNETMFSGLGNDVLVSLNLFVLLLSSILISQARIGEKMKQSIAEQAERAMSGKQQIEQLLLKVKNTSSVIQNVSKHVQQDVESTSSVSMQLVQTFQEVSKGVEHQAASITDMNGQMTEQDLAVRDVSQHATSMNLFASESLLETTESYNGIKQVSIEITHLQKMVEGTHRAMQDLKDRTNQIGTILTSVDTISEQTNLLALNAAIEAARAGEHGKGFAVVASEVRKLAVDSQQSTKEIAIILNQITKRTENVANEISKSDHSIKISKVKTEQTETQLANVLTKVNSVVTSSTALEKLVKKLESSSHTITSELSSVAHVTEESSAMVEEVFASVEEQNDYIVAMSQRFAELDKLNTELSKMIETMET</sequence>
<dbReference type="Proteomes" id="UP000018890">
    <property type="component" value="Unassembled WGS sequence"/>
</dbReference>
<evidence type="ECO:0000256" key="1">
    <source>
        <dbReference type="ARBA" id="ARBA00023224"/>
    </source>
</evidence>
<dbReference type="Pfam" id="PF00015">
    <property type="entry name" value="MCPsignal"/>
    <property type="match status" value="1"/>
</dbReference>
<dbReference type="EMBL" id="BAUT01000010">
    <property type="protein sequence ID" value="GAE25429.1"/>
    <property type="molecule type" value="Genomic_DNA"/>
</dbReference>
<dbReference type="RefSeq" id="WP_034743849.1">
    <property type="nucleotide sequence ID" value="NZ_BAUT01000010.1"/>
</dbReference>
<evidence type="ECO:0000256" key="3">
    <source>
        <dbReference type="SAM" id="Phobius"/>
    </source>
</evidence>
<dbReference type="PANTHER" id="PTHR32089">
    <property type="entry name" value="METHYL-ACCEPTING CHEMOTAXIS PROTEIN MCPB"/>
    <property type="match status" value="1"/>
</dbReference>
<organism evidence="5 6">
    <name type="scientific">Halalkalibacter wakoensis JCM 9140</name>
    <dbReference type="NCBI Taxonomy" id="1236970"/>
    <lineage>
        <taxon>Bacteria</taxon>
        <taxon>Bacillati</taxon>
        <taxon>Bacillota</taxon>
        <taxon>Bacilli</taxon>
        <taxon>Bacillales</taxon>
        <taxon>Bacillaceae</taxon>
        <taxon>Halalkalibacter</taxon>
    </lineage>
</organism>
<keyword evidence="6" id="KW-1185">Reference proteome</keyword>
<keyword evidence="3" id="KW-0472">Membrane</keyword>
<feature type="transmembrane region" description="Helical" evidence="3">
    <location>
        <begin position="141"/>
        <end position="160"/>
    </location>
</feature>